<name>A0A4S8PH04_9HYPH</name>
<dbReference type="InterPro" id="IPR048822">
    <property type="entry name" value="PDDEXK_13"/>
</dbReference>
<dbReference type="Proteomes" id="UP000307378">
    <property type="component" value="Unassembled WGS sequence"/>
</dbReference>
<proteinExistence type="predicted"/>
<evidence type="ECO:0000313" key="2">
    <source>
        <dbReference type="EMBL" id="THV29853.1"/>
    </source>
</evidence>
<protein>
    <recommendedName>
        <fullName evidence="1">PD-(D/E)XK nuclease-like domain-containing protein</fullName>
    </recommendedName>
</protein>
<comment type="caution">
    <text evidence="2">The sequence shown here is derived from an EMBL/GenBank/DDBJ whole genome shotgun (WGS) entry which is preliminary data.</text>
</comment>
<sequence>MTKATAKPAPVIEDDVNETIPLIPEDILRQHHCLEPDASRFTAAARLLQSLWRQDQNLPVGRHRSPSGETRQIGSRLTMSAGRAGANFLDPAIASLVRRELVYREIGALIDADRLFRNLLSSMPLVFNLFGPLKRDLDLATRVMRLVLPGFTGTVTKILFEHSPGRGNPAFSADYTAADALVRYRTEDGRRGFVFVEQKYTETLQETTQPTRPHLDRLSEQSGLFKDPHAPSLRSSPCQQLWREHLLAASMIQRGNYDEGHFIVIAPRLNWHAQNGIAAYARHLKKPEPGQPAFTNIFLERFIEAIGTAGEPDYARSLYRRYCDFARIDQLIDAYLDAEDQAGIELLTTPDAVSARSEAEAMAAA</sequence>
<dbReference type="EMBL" id="STGU01000030">
    <property type="protein sequence ID" value="THV29853.1"/>
    <property type="molecule type" value="Genomic_DNA"/>
</dbReference>
<organism evidence="2 3">
    <name type="scientific">Rhizobium rosettiformans W3</name>
    <dbReference type="NCBI Taxonomy" id="538378"/>
    <lineage>
        <taxon>Bacteria</taxon>
        <taxon>Pseudomonadati</taxon>
        <taxon>Pseudomonadota</taxon>
        <taxon>Alphaproteobacteria</taxon>
        <taxon>Hyphomicrobiales</taxon>
        <taxon>Rhizobiaceae</taxon>
        <taxon>Rhizobium/Agrobacterium group</taxon>
        <taxon>Rhizobium</taxon>
    </lineage>
</organism>
<feature type="domain" description="PD-(D/E)XK nuclease-like" evidence="1">
    <location>
        <begin position="39"/>
        <end position="324"/>
    </location>
</feature>
<dbReference type="RefSeq" id="WP_136543602.1">
    <property type="nucleotide sequence ID" value="NZ_STGU01000030.1"/>
</dbReference>
<gene>
    <name evidence="2" type="ORF">FAA86_23310</name>
</gene>
<dbReference type="Pfam" id="PF20796">
    <property type="entry name" value="PDDEXK_13"/>
    <property type="match status" value="1"/>
</dbReference>
<accession>A0A4S8PH04</accession>
<evidence type="ECO:0000259" key="1">
    <source>
        <dbReference type="Pfam" id="PF20796"/>
    </source>
</evidence>
<evidence type="ECO:0000313" key="3">
    <source>
        <dbReference type="Proteomes" id="UP000307378"/>
    </source>
</evidence>
<reference evidence="2 3" key="1">
    <citation type="submission" date="2019-04" db="EMBL/GenBank/DDBJ databases">
        <title>genome sequence of strain W3.</title>
        <authorList>
            <person name="Gao J."/>
            <person name="Sun J."/>
        </authorList>
    </citation>
    <scope>NUCLEOTIDE SEQUENCE [LARGE SCALE GENOMIC DNA]</scope>
    <source>
        <strain evidence="2 3">W3</strain>
    </source>
</reference>
<dbReference type="AlphaFoldDB" id="A0A4S8PH04"/>